<protein>
    <submittedName>
        <fullName evidence="1">Uncharacterized protein</fullName>
    </submittedName>
</protein>
<comment type="caution">
    <text evidence="1">The sequence shown here is derived from an EMBL/GenBank/DDBJ whole genome shotgun (WGS) entry which is preliminary data.</text>
</comment>
<name>A0A644TBE1_9ZZZZ</name>
<reference evidence="1" key="1">
    <citation type="submission" date="2019-08" db="EMBL/GenBank/DDBJ databases">
        <authorList>
            <person name="Kucharzyk K."/>
            <person name="Murdoch R.W."/>
            <person name="Higgins S."/>
            <person name="Loffler F."/>
        </authorList>
    </citation>
    <scope>NUCLEOTIDE SEQUENCE</scope>
</reference>
<proteinExistence type="predicted"/>
<sequence>MKHNSFKRSPVQYNLIIGGVTETFQALKDRYKPWIKVMDNNKARVPPGGRPVLIGKAGFGLVFNKFIPGNIADGTFFGDVFFDVAADGTEIIEYLFR</sequence>
<organism evidence="1">
    <name type="scientific">bioreactor metagenome</name>
    <dbReference type="NCBI Taxonomy" id="1076179"/>
    <lineage>
        <taxon>unclassified sequences</taxon>
        <taxon>metagenomes</taxon>
        <taxon>ecological metagenomes</taxon>
    </lineage>
</organism>
<evidence type="ECO:0000313" key="1">
    <source>
        <dbReference type="EMBL" id="MPL64265.1"/>
    </source>
</evidence>
<accession>A0A644TBE1</accession>
<dbReference type="AlphaFoldDB" id="A0A644TBE1"/>
<gene>
    <name evidence="1" type="ORF">SDC9_09917</name>
</gene>
<dbReference type="EMBL" id="VSSQ01000024">
    <property type="protein sequence ID" value="MPL64265.1"/>
    <property type="molecule type" value="Genomic_DNA"/>
</dbReference>